<evidence type="ECO:0000256" key="3">
    <source>
        <dbReference type="ARBA" id="ARBA00022737"/>
    </source>
</evidence>
<dbReference type="SUPFAM" id="SSF63748">
    <property type="entry name" value="Tudor/PWWP/MBT"/>
    <property type="match status" value="1"/>
</dbReference>
<dbReference type="InterPro" id="IPR016685">
    <property type="entry name" value="Silence_cplx_Nase-comp_TudorSN"/>
</dbReference>
<proteinExistence type="predicted"/>
<dbReference type="InterPro" id="IPR035437">
    <property type="entry name" value="SNase_OB-fold_sf"/>
</dbReference>
<name>Q6BZC1_DEBHA</name>
<dbReference type="GO" id="GO:0003723">
    <property type="term" value="F:RNA binding"/>
    <property type="evidence" value="ECO:0007669"/>
    <property type="project" value="UniProtKB-UniRule"/>
</dbReference>
<dbReference type="InParanoid" id="Q6BZC1"/>
<evidence type="ECO:0000313" key="7">
    <source>
        <dbReference type="EMBL" id="CAG84400.2"/>
    </source>
</evidence>
<dbReference type="OMA" id="ARCADHH"/>
<dbReference type="PIRSF" id="PIRSF017179">
    <property type="entry name" value="RISC-Tudor-SN"/>
    <property type="match status" value="1"/>
</dbReference>
<dbReference type="Pfam" id="PF00567">
    <property type="entry name" value="TUDOR"/>
    <property type="match status" value="1"/>
</dbReference>
<dbReference type="RefSeq" id="XP_456448.2">
    <property type="nucleotide sequence ID" value="XM_456448.1"/>
</dbReference>
<reference evidence="7 8" key="1">
    <citation type="journal article" date="2004" name="Nature">
        <title>Genome evolution in yeasts.</title>
        <authorList>
            <consortium name="Genolevures"/>
            <person name="Dujon B."/>
            <person name="Sherman D."/>
            <person name="Fischer G."/>
            <person name="Durrens P."/>
            <person name="Casaregola S."/>
            <person name="Lafontaine I."/>
            <person name="de Montigny J."/>
            <person name="Marck C."/>
            <person name="Neuveglise C."/>
            <person name="Talla E."/>
            <person name="Goffard N."/>
            <person name="Frangeul L."/>
            <person name="Aigle M."/>
            <person name="Anthouard V."/>
            <person name="Babour A."/>
            <person name="Barbe V."/>
            <person name="Barnay S."/>
            <person name="Blanchin S."/>
            <person name="Beckerich J.M."/>
            <person name="Beyne E."/>
            <person name="Bleykasten C."/>
            <person name="Boisrame A."/>
            <person name="Boyer J."/>
            <person name="Cattolico L."/>
            <person name="Confanioleri F."/>
            <person name="de Daruvar A."/>
            <person name="Despons L."/>
            <person name="Fabre E."/>
            <person name="Fairhead C."/>
            <person name="Ferry-Dumazet H."/>
            <person name="Groppi A."/>
            <person name="Hantraye F."/>
            <person name="Hennequin C."/>
            <person name="Jauniaux N."/>
            <person name="Joyet P."/>
            <person name="Kachouri R."/>
            <person name="Kerrest A."/>
            <person name="Koszul R."/>
            <person name="Lemaire M."/>
            <person name="Lesur I."/>
            <person name="Ma L."/>
            <person name="Muller H."/>
            <person name="Nicaud J.M."/>
            <person name="Nikolski M."/>
            <person name="Oztas S."/>
            <person name="Ozier-Kalogeropoulos O."/>
            <person name="Pellenz S."/>
            <person name="Potier S."/>
            <person name="Richard G.F."/>
            <person name="Straub M.L."/>
            <person name="Suleau A."/>
            <person name="Swennene D."/>
            <person name="Tekaia F."/>
            <person name="Wesolowski-Louvel M."/>
            <person name="Westhof E."/>
            <person name="Wirth B."/>
            <person name="Zeniou-Meyer M."/>
            <person name="Zivanovic I."/>
            <person name="Bolotin-Fukuhara M."/>
            <person name="Thierry A."/>
            <person name="Bouchier C."/>
            <person name="Caudron B."/>
            <person name="Scarpelli C."/>
            <person name="Gaillardin C."/>
            <person name="Weissenbach J."/>
            <person name="Wincker P."/>
            <person name="Souciet J.L."/>
        </authorList>
    </citation>
    <scope>NUCLEOTIDE SEQUENCE [LARGE SCALE GENOMIC DNA]</scope>
    <source>
        <strain evidence="8">ATCC 36239 / CBS 767 / BCRC 21394 / JCM 1990 / NBRC 0083 / IGC 2968</strain>
    </source>
</reference>
<comment type="subcellular location">
    <subcellularLocation>
        <location evidence="1 4">Cytoplasm</location>
    </subcellularLocation>
</comment>
<evidence type="ECO:0000259" key="5">
    <source>
        <dbReference type="PROSITE" id="PS50304"/>
    </source>
</evidence>
<evidence type="ECO:0000259" key="6">
    <source>
        <dbReference type="PROSITE" id="PS50830"/>
    </source>
</evidence>
<protein>
    <submittedName>
        <fullName evidence="7">DEHA2A02508p</fullName>
    </submittedName>
</protein>
<evidence type="ECO:0000256" key="4">
    <source>
        <dbReference type="PIRNR" id="PIRNR017179"/>
    </source>
</evidence>
<dbReference type="Pfam" id="PF00565">
    <property type="entry name" value="SNase"/>
    <property type="match status" value="3"/>
</dbReference>
<dbReference type="GO" id="GO:0005634">
    <property type="term" value="C:nucleus"/>
    <property type="evidence" value="ECO:0007669"/>
    <property type="project" value="TreeGrafter"/>
</dbReference>
<dbReference type="GO" id="GO:0006402">
    <property type="term" value="P:mRNA catabolic process"/>
    <property type="evidence" value="ECO:0007669"/>
    <property type="project" value="UniProtKB-UniRule"/>
</dbReference>
<dbReference type="Proteomes" id="UP000000599">
    <property type="component" value="Chromosome A"/>
</dbReference>
<dbReference type="PROSITE" id="PS50304">
    <property type="entry name" value="TUDOR"/>
    <property type="match status" value="1"/>
</dbReference>
<dbReference type="EMBL" id="CR382133">
    <property type="protein sequence ID" value="CAG84400.2"/>
    <property type="molecule type" value="Genomic_DNA"/>
</dbReference>
<keyword evidence="2 4" id="KW-0963">Cytoplasm</keyword>
<dbReference type="SMART" id="SM00333">
    <property type="entry name" value="TUDOR"/>
    <property type="match status" value="1"/>
</dbReference>
<dbReference type="GO" id="GO:0005829">
    <property type="term" value="C:cytosol"/>
    <property type="evidence" value="ECO:0007669"/>
    <property type="project" value="UniProtKB-UniRule"/>
</dbReference>
<dbReference type="GO" id="GO:0031047">
    <property type="term" value="P:regulatory ncRNA-mediated gene silencing"/>
    <property type="evidence" value="ECO:0007669"/>
    <property type="project" value="UniProtKB-UniRule"/>
</dbReference>
<gene>
    <name evidence="7" type="ordered locus">DEHA2A02508g</name>
</gene>
<dbReference type="SUPFAM" id="SSF50199">
    <property type="entry name" value="Staphylococcal nuclease"/>
    <property type="match status" value="5"/>
</dbReference>
<dbReference type="GO" id="GO:0004518">
    <property type="term" value="F:nuclease activity"/>
    <property type="evidence" value="ECO:0007669"/>
    <property type="project" value="TreeGrafter"/>
</dbReference>
<dbReference type="PROSITE" id="PS50830">
    <property type="entry name" value="TNASE_3"/>
    <property type="match status" value="2"/>
</dbReference>
<feature type="domain" description="TNase-like" evidence="6">
    <location>
        <begin position="154"/>
        <end position="296"/>
    </location>
</feature>
<evidence type="ECO:0000256" key="1">
    <source>
        <dbReference type="ARBA" id="ARBA00004496"/>
    </source>
</evidence>
<accession>Q6BZC1</accession>
<feature type="domain" description="Tudor" evidence="5">
    <location>
        <begin position="719"/>
        <end position="779"/>
    </location>
</feature>
<evidence type="ECO:0000313" key="8">
    <source>
        <dbReference type="Proteomes" id="UP000000599"/>
    </source>
</evidence>
<dbReference type="VEuPathDB" id="FungiDB:DEHA2A02508g"/>
<dbReference type="OrthoDB" id="10023235at2759"/>
<organism evidence="7 8">
    <name type="scientific">Debaryomyces hansenii (strain ATCC 36239 / CBS 767 / BCRC 21394 / JCM 1990 / NBRC 0083 / IGC 2968)</name>
    <name type="common">Yeast</name>
    <name type="synonym">Torulaspora hansenii</name>
    <dbReference type="NCBI Taxonomy" id="284592"/>
    <lineage>
        <taxon>Eukaryota</taxon>
        <taxon>Fungi</taxon>
        <taxon>Dikarya</taxon>
        <taxon>Ascomycota</taxon>
        <taxon>Saccharomycotina</taxon>
        <taxon>Pichiomycetes</taxon>
        <taxon>Debaryomycetaceae</taxon>
        <taxon>Debaryomyces</taxon>
    </lineage>
</organism>
<evidence type="ECO:0000256" key="2">
    <source>
        <dbReference type="ARBA" id="ARBA00022490"/>
    </source>
</evidence>
<dbReference type="PANTHER" id="PTHR12302">
    <property type="entry name" value="EBNA2 BINDING PROTEIN P100"/>
    <property type="match status" value="1"/>
</dbReference>
<dbReference type="KEGG" id="dha:DEHA2A02508g"/>
<dbReference type="AlphaFoldDB" id="Q6BZC1"/>
<keyword evidence="8" id="KW-1185">Reference proteome</keyword>
<dbReference type="GeneID" id="2899789"/>
<keyword evidence="3" id="KW-0677">Repeat</keyword>
<sequence>MTQVFIAKVKNVLSGDTVILVPSKTSQFPVPERMLTLSYVRSGDSYQSKEYLRQLLIGKDIKFRVLFKTPNVGKEFGDIQAPIFKSLVEHLLEKGHVKLKDNIQDDSEYVDDLRNLESKAKQSQVGLWSVTSASEDKIETIDLNEGIIGKSQNTPITTIVEKVISGDRVMARIIVNKNQHITTPLLLAGIKCPRTDDATESASVTKVAQEAKAFVEEKLLTTKAVIKVSVIGESQAGVPIALIHHPSGNNVHAKLLENGFGEVVDWQSSLVGSSTMGELRKAEQTAKALGKGLYSNTKVSRSSAPVTQSSKGLKPGSTITNASIAKVIGADTLIVRLPSSDEELTVQLASIRGPKPSDSTVTSNHQQQLALVNTAREFVRQHVIGKTGTVYIDGYKDANKELGFDARFLISFKINGTNDLSEMIVNSGMGTVIKHNKATAHERSLNWDKLVELEEEQKKLAKKGVFFNGDINKVLTVGTRIVDASENYTKAKTFFNGFKQKGRIANGYYVEFIPSVNRVKLYNPKEGLKLTLILGGLSNNKNEALGDDGLKYMNKKFLQRSIEFDIYDMDKIGGFIGNLYLNASSLQPIQVSLLEQGLVSVHDLAVNSNPFSNELINAEESAKSSKKGLWANYDASKVQEELDSQNAKLSELKLDSAKPKFFDVEVTDIDSTGTISYHQLDQSTVNTFATFKKQFADFHSQTPSASNTSIDLPHNLSKPPKKGDLVSAKFSENGKYYRGKVLNYDKTTRNFEVKHLDFGNVDKVPLSSLRVLPAKFSLTQLPKFAHTCVLQNLRLPPTRPTDYLTDALYALEDLTFDKKLVISALPSSVPNVDYSVVLYDSEESLKDPTYTINKQLISEGWAVVEATGVSPNLKEYLESVQKVQQQARSAHLGCWEFGDVSFDDEDTLI</sequence>
<dbReference type="HOGENOM" id="CLU_005966_2_0_1"/>
<dbReference type="FunFam" id="2.30.30.140:FF:000018">
    <property type="entry name" value="Serine/threonine-protein kinase 31"/>
    <property type="match status" value="1"/>
</dbReference>
<dbReference type="GO" id="GO:0031332">
    <property type="term" value="C:RNAi effector complex"/>
    <property type="evidence" value="ECO:0007669"/>
    <property type="project" value="InterPro"/>
</dbReference>
<dbReference type="Gene3D" id="2.40.50.90">
    <property type="match status" value="5"/>
</dbReference>
<dbReference type="InterPro" id="IPR002999">
    <property type="entry name" value="Tudor"/>
</dbReference>
<dbReference type="STRING" id="284592.Q6BZC1"/>
<dbReference type="InterPro" id="IPR016071">
    <property type="entry name" value="Staphylococal_nuclease_OB-fold"/>
</dbReference>
<dbReference type="eggNOG" id="KOG2039">
    <property type="taxonomic scope" value="Eukaryota"/>
</dbReference>
<dbReference type="Gene3D" id="2.30.30.140">
    <property type="match status" value="1"/>
</dbReference>
<dbReference type="SMART" id="SM00318">
    <property type="entry name" value="SNc"/>
    <property type="match status" value="4"/>
</dbReference>
<dbReference type="PANTHER" id="PTHR12302:SF2">
    <property type="entry name" value="STAPHYLOCOCCAL NUCLEASE DOMAIN-CONTAINING PROTEIN 1"/>
    <property type="match status" value="1"/>
</dbReference>
<feature type="domain" description="TNase-like" evidence="6">
    <location>
        <begin position="318"/>
        <end position="632"/>
    </location>
</feature>